<dbReference type="SUPFAM" id="SSF52151">
    <property type="entry name" value="FabD/lysophospholipase-like"/>
    <property type="match status" value="1"/>
</dbReference>
<evidence type="ECO:0000313" key="5">
    <source>
        <dbReference type="EMBL" id="GAF49050.1"/>
    </source>
</evidence>
<dbReference type="Pfam" id="PF01734">
    <property type="entry name" value="Patatin"/>
    <property type="match status" value="1"/>
</dbReference>
<keyword evidence="1 2" id="KW-0443">Lipid metabolism</keyword>
<keyword evidence="3" id="KW-0472">Membrane</keyword>
<dbReference type="GO" id="GO:0016042">
    <property type="term" value="P:lipid catabolic process"/>
    <property type="evidence" value="ECO:0007669"/>
    <property type="project" value="UniProtKB-UniRule"/>
</dbReference>
<proteinExistence type="predicted"/>
<feature type="active site" description="Proton acceptor" evidence="2">
    <location>
        <position position="329"/>
    </location>
</feature>
<keyword evidence="3" id="KW-1133">Transmembrane helix</keyword>
<dbReference type="Pfam" id="PF11856">
    <property type="entry name" value="DUF3376"/>
    <property type="match status" value="1"/>
</dbReference>
<keyword evidence="6" id="KW-1185">Reference proteome</keyword>
<feature type="transmembrane region" description="Helical" evidence="3">
    <location>
        <begin position="961"/>
        <end position="980"/>
    </location>
</feature>
<dbReference type="InterPro" id="IPR002641">
    <property type="entry name" value="PNPLA_dom"/>
</dbReference>
<dbReference type="EMBL" id="BAWF01000066">
    <property type="protein sequence ID" value="GAF49050.1"/>
    <property type="molecule type" value="Genomic_DNA"/>
</dbReference>
<feature type="short sequence motif" description="GXSXG" evidence="2">
    <location>
        <begin position="94"/>
        <end position="98"/>
    </location>
</feature>
<feature type="transmembrane region" description="Helical" evidence="3">
    <location>
        <begin position="1088"/>
        <end position="1112"/>
    </location>
</feature>
<evidence type="ECO:0000259" key="4">
    <source>
        <dbReference type="PROSITE" id="PS51635"/>
    </source>
</evidence>
<feature type="domain" description="PNPLA" evidence="4">
    <location>
        <begin position="32"/>
        <end position="342"/>
    </location>
</feature>
<reference evidence="5 6" key="1">
    <citation type="submission" date="2014-02" db="EMBL/GenBank/DDBJ databases">
        <title>Whole genome shotgun sequence of Rhodococcus wratislaviensis NBRC 100605.</title>
        <authorList>
            <person name="Hosoyama A."/>
            <person name="Tsuchikane K."/>
            <person name="Yoshida I."/>
            <person name="Ohji S."/>
            <person name="Ichikawa N."/>
            <person name="Yamazoe A."/>
            <person name="Fujita N."/>
        </authorList>
    </citation>
    <scope>NUCLEOTIDE SEQUENCE [LARGE SCALE GENOMIC DNA]</scope>
    <source>
        <strain evidence="5 6">NBRC 100605</strain>
    </source>
</reference>
<organism evidence="5 6">
    <name type="scientific">Rhodococcus wratislaviensis NBRC 100605</name>
    <dbReference type="NCBI Taxonomy" id="1219028"/>
    <lineage>
        <taxon>Bacteria</taxon>
        <taxon>Bacillati</taxon>
        <taxon>Actinomycetota</taxon>
        <taxon>Actinomycetes</taxon>
        <taxon>Mycobacteriales</taxon>
        <taxon>Nocardiaceae</taxon>
        <taxon>Rhodococcus</taxon>
    </lineage>
</organism>
<sequence>MALQPDAIPTISDRDASALGGDGRTRTLRLALAMRGGVSLAVWIGGAVAEIDALRRASLGLPAPDDFSALRYTEYRRLLDEAHYDTVQVDILAGASAGGLNAVLYGLAQSCGVGVDSIRDTWVADGGLRQMLRRPGFRRIESILDGDLHFMGLVRAKLVQLAERRFEAAQGRADTESGQVDKSVSGIAEHLTVELAATLLGDALQPDWGNSARFTFVRTPGDLETRFSTIPKCAGGVLQESDRAAIANMALAARATSSFPGAFEPATVCSVTGNLSPVNMTRVFPAARTPTGNPLLTPQSSTPTIQVRESNEDGVIADPQDPLAFKVVDGGVLDNIPIDRAIRAIGRAPASGPTERRLIYLDPEPPIRHDYFAATVEGRRESAGAWLDVIMKSKALKERNETAQDELCALLDHNHNELLARGRQDQLAEFAMRLGGGELNQLRETIGRYVDYRATVDAPRISKILQNPSESLAFPPREAREYKRLRLSGALRIKDLLIDAYRQIHQEENGIHFDTDIQAVLDTANLLIAWIRAIEDVLTDCAGDVDVSDAIGLLGGIKSQLYRAQTVGIEVRRHTVDSVLAEMLVATAPPGDQNLVVDELPDLLPWIRESMSRQRGLSLLPGLQDALIDVRTSETLFYQSLAEQWEAWQALSALEASEVAGGELLNDLMALLDQWRQQICLATPAWVQSLQVSEGPENAKAARQTWVESVFASLHVPTGALNAVPTGELHMVFAVTGGVPGAASMISYHMIGSDEPIASNRTFGSEFTTLVEASIGARIEGWIKRAPIDYEVRLDSAPELLTSDAKLSGNRLSRFGGFLSARWRNNDWYWGRMDAAAGIVRLLEPSNQNARLALQRSVLDQSSQLIKTAGAERISDLSPTYRLGLISRLCSLLTRVLWPAGGRWVLSWQGVARATALSVVARPLLALFALASAPTRAALAALIVAAVIVGFGRNFEVGSAGPGLPVLTFTALALAAVIVGRGFDTYVRWNTLVDRVKSAVGVDNNAQFAWIEYALRARRRARRFVALSFVVASVILFGTIAIADSVAEGESSADAEACVVALLAFVVLQQVLHLRAYQACSALPPQNVGFTVAKVVVLSLLLAAVVIGLPLLRDSRLDGHLLLPGWQVAAAAAVTTGVLAALSLWGWTPRWAATGSIAMIAGATFGLGWMHVPTVLVIVVTWSFGVSLATGLLPPRKRIFSPEEEESRESITPSYPNIDRDADANLEEQVQNTYRGVLSTITSRIHPRRYSELRDPLDP</sequence>
<feature type="transmembrane region" description="Helical" evidence="3">
    <location>
        <begin position="1124"/>
        <end position="1144"/>
    </location>
</feature>
<dbReference type="GO" id="GO:0016787">
    <property type="term" value="F:hydrolase activity"/>
    <property type="evidence" value="ECO:0007669"/>
    <property type="project" value="UniProtKB-UniRule"/>
</dbReference>
<protein>
    <recommendedName>
        <fullName evidence="4">PNPLA domain-containing protein</fullName>
    </recommendedName>
</protein>
<feature type="short sequence motif" description="DGA/G" evidence="2">
    <location>
        <begin position="329"/>
        <end position="331"/>
    </location>
</feature>
<dbReference type="InterPro" id="IPR016035">
    <property type="entry name" value="Acyl_Trfase/lysoPLipase"/>
</dbReference>
<dbReference type="RefSeq" id="WP_081792647.1">
    <property type="nucleotide sequence ID" value="NZ_BAWF01000066.1"/>
</dbReference>
<dbReference type="Gene3D" id="3.40.1090.10">
    <property type="entry name" value="Cytosolic phospholipase A2 catalytic domain"/>
    <property type="match status" value="1"/>
</dbReference>
<comment type="caution">
    <text evidence="5">The sequence shown here is derived from an EMBL/GenBank/DDBJ whole genome shotgun (WGS) entry which is preliminary data.</text>
</comment>
<evidence type="ECO:0000256" key="1">
    <source>
        <dbReference type="ARBA" id="ARBA00023098"/>
    </source>
</evidence>
<keyword evidence="2" id="KW-0442">Lipid degradation</keyword>
<dbReference type="InterPro" id="IPR024282">
    <property type="entry name" value="DUF3376"/>
</dbReference>
<evidence type="ECO:0000256" key="3">
    <source>
        <dbReference type="SAM" id="Phobius"/>
    </source>
</evidence>
<keyword evidence="3" id="KW-0812">Transmembrane</keyword>
<keyword evidence="2" id="KW-0378">Hydrolase</keyword>
<gene>
    <name evidence="5" type="ORF">RW1_066_00170</name>
</gene>
<comment type="caution">
    <text evidence="2">Lacks conserved residue(s) required for the propagation of feature annotation.</text>
</comment>
<feature type="transmembrane region" description="Helical" evidence="3">
    <location>
        <begin position="1055"/>
        <end position="1076"/>
    </location>
</feature>
<feature type="transmembrane region" description="Helical" evidence="3">
    <location>
        <begin position="1024"/>
        <end position="1043"/>
    </location>
</feature>
<evidence type="ECO:0000313" key="6">
    <source>
        <dbReference type="Proteomes" id="UP000019491"/>
    </source>
</evidence>
<name>X0RDF1_RHOWR</name>
<accession>X0RDF1</accession>
<dbReference type="Proteomes" id="UP000019491">
    <property type="component" value="Unassembled WGS sequence"/>
</dbReference>
<dbReference type="PROSITE" id="PS51635">
    <property type="entry name" value="PNPLA"/>
    <property type="match status" value="1"/>
</dbReference>
<evidence type="ECO:0000256" key="2">
    <source>
        <dbReference type="PROSITE-ProRule" id="PRU01161"/>
    </source>
</evidence>
<dbReference type="AlphaFoldDB" id="X0RDF1"/>
<feature type="active site" description="Nucleophile" evidence="2">
    <location>
        <position position="96"/>
    </location>
</feature>
<dbReference type="OrthoDB" id="8728704at2"/>